<evidence type="ECO:0000313" key="2">
    <source>
        <dbReference type="EMBL" id="MBA0787642.1"/>
    </source>
</evidence>
<feature type="non-terminal residue" evidence="2">
    <location>
        <position position="1"/>
    </location>
</feature>
<protein>
    <submittedName>
        <fullName evidence="2">Uncharacterized protein</fullName>
    </submittedName>
</protein>
<sequence length="227" mass="26224">MRLKMEKGKERKERKKAMDLFHFGTSSNLILMDYDMLVMNGAEQLFHQELLRQNEELRRKTQLDHFDLQSNVVPLQEKVVEVHENSWQNEMGALSLKVAIVRLPSEFKVPNEMFEGSRDPRAYLMKYNNYMNVLGASDTVNCKDDNEHPNGFNVSEAEGRRITVGLCQVVPCSYSLANLYERAHKFAEAKEIKRATHGTSQRDDRQFIGRQNAHSQQGPSSYSLQVQ</sequence>
<organism evidence="2 3">
    <name type="scientific">Gossypium trilobum</name>
    <dbReference type="NCBI Taxonomy" id="34281"/>
    <lineage>
        <taxon>Eukaryota</taxon>
        <taxon>Viridiplantae</taxon>
        <taxon>Streptophyta</taxon>
        <taxon>Embryophyta</taxon>
        <taxon>Tracheophyta</taxon>
        <taxon>Spermatophyta</taxon>
        <taxon>Magnoliopsida</taxon>
        <taxon>eudicotyledons</taxon>
        <taxon>Gunneridae</taxon>
        <taxon>Pentapetalae</taxon>
        <taxon>rosids</taxon>
        <taxon>malvids</taxon>
        <taxon>Malvales</taxon>
        <taxon>Malvaceae</taxon>
        <taxon>Malvoideae</taxon>
        <taxon>Gossypium</taxon>
    </lineage>
</organism>
<dbReference type="Proteomes" id="UP000593568">
    <property type="component" value="Unassembled WGS sequence"/>
</dbReference>
<accession>A0A7J9FQQ2</accession>
<evidence type="ECO:0000256" key="1">
    <source>
        <dbReference type="SAM" id="MobiDB-lite"/>
    </source>
</evidence>
<dbReference type="AlphaFoldDB" id="A0A7J9FQQ2"/>
<comment type="caution">
    <text evidence="2">The sequence shown here is derived from an EMBL/GenBank/DDBJ whole genome shotgun (WGS) entry which is preliminary data.</text>
</comment>
<gene>
    <name evidence="2" type="ORF">Gotri_027543</name>
</gene>
<dbReference type="EMBL" id="JABEZW010226244">
    <property type="protein sequence ID" value="MBA0787642.1"/>
    <property type="molecule type" value="Genomic_DNA"/>
</dbReference>
<reference evidence="2 3" key="1">
    <citation type="journal article" date="2019" name="Genome Biol. Evol.">
        <title>Insights into the evolution of the New World diploid cottons (Gossypium, subgenus Houzingenia) based on genome sequencing.</title>
        <authorList>
            <person name="Grover C.E."/>
            <person name="Arick M.A. 2nd"/>
            <person name="Thrash A."/>
            <person name="Conover J.L."/>
            <person name="Sanders W.S."/>
            <person name="Peterson D.G."/>
            <person name="Frelichowski J.E."/>
            <person name="Scheffler J.A."/>
            <person name="Scheffler B.E."/>
            <person name="Wendel J.F."/>
        </authorList>
    </citation>
    <scope>NUCLEOTIDE SEQUENCE [LARGE SCALE GENOMIC DNA]</scope>
    <source>
        <strain evidence="2">8</strain>
        <tissue evidence="2">Leaf</tissue>
    </source>
</reference>
<feature type="compositionally biased region" description="Polar residues" evidence="1">
    <location>
        <begin position="212"/>
        <end position="227"/>
    </location>
</feature>
<keyword evidence="3" id="KW-1185">Reference proteome</keyword>
<proteinExistence type="predicted"/>
<evidence type="ECO:0000313" key="3">
    <source>
        <dbReference type="Proteomes" id="UP000593568"/>
    </source>
</evidence>
<name>A0A7J9FQQ2_9ROSI</name>
<feature type="region of interest" description="Disordered" evidence="1">
    <location>
        <begin position="194"/>
        <end position="227"/>
    </location>
</feature>
<feature type="compositionally biased region" description="Basic and acidic residues" evidence="1">
    <location>
        <begin position="194"/>
        <end position="207"/>
    </location>
</feature>